<comment type="caution">
    <text evidence="1">The sequence shown here is derived from an EMBL/GenBank/DDBJ whole genome shotgun (WGS) entry which is preliminary data.</text>
</comment>
<proteinExistence type="predicted"/>
<dbReference type="Proteomes" id="UP001201273">
    <property type="component" value="Unassembled WGS sequence"/>
</dbReference>
<dbReference type="EMBL" id="JAIMJA010000027">
    <property type="protein sequence ID" value="MCE2596922.1"/>
    <property type="molecule type" value="Genomic_DNA"/>
</dbReference>
<reference evidence="1 2" key="1">
    <citation type="journal article" date="2022" name="Environ. Microbiol. Rep.">
        <title>Eco-phylogenetic analyses reveal divergent evolution of vitamin B12 metabolism in the marine bacterial family 'Psychromonadaceae'.</title>
        <authorList>
            <person name="Jin X."/>
            <person name="Yang Y."/>
            <person name="Cao H."/>
            <person name="Gao B."/>
            <person name="Zhao Z."/>
        </authorList>
    </citation>
    <scope>NUCLEOTIDE SEQUENCE [LARGE SCALE GENOMIC DNA]</scope>
    <source>
        <strain evidence="1 2">MKS20</strain>
    </source>
</reference>
<sequence>MAPELVALQQKLAQLNDASLIRSMDSFKVAFDPCEWDDEEEYEAELADELPVYQMMVDIAVQRGMKEGLHQQAFFHAKAFDQTNDPADRAQAIELLKKAVEAGCGGAAIDLGGEIRFDLNVDIVDLLAYSCLPGGDVAEQAIYFPDQATPEVIAQANAKLKALRDKGVELDYECHCIFD</sequence>
<dbReference type="RefSeq" id="WP_233054677.1">
    <property type="nucleotide sequence ID" value="NZ_JAIMJA010000027.1"/>
</dbReference>
<name>A0ABS8WFI7_9GAMM</name>
<keyword evidence="2" id="KW-1185">Reference proteome</keyword>
<gene>
    <name evidence="1" type="ORF">K6Y31_19285</name>
</gene>
<evidence type="ECO:0000313" key="1">
    <source>
        <dbReference type="EMBL" id="MCE2596922.1"/>
    </source>
</evidence>
<accession>A0ABS8WFI7</accession>
<organism evidence="1 2">
    <name type="scientific">Motilimonas cestriensis</name>
    <dbReference type="NCBI Taxonomy" id="2742685"/>
    <lineage>
        <taxon>Bacteria</taxon>
        <taxon>Pseudomonadati</taxon>
        <taxon>Pseudomonadota</taxon>
        <taxon>Gammaproteobacteria</taxon>
        <taxon>Alteromonadales</taxon>
        <taxon>Alteromonadales genera incertae sedis</taxon>
        <taxon>Motilimonas</taxon>
    </lineage>
</organism>
<evidence type="ECO:0000313" key="2">
    <source>
        <dbReference type="Proteomes" id="UP001201273"/>
    </source>
</evidence>
<protein>
    <submittedName>
        <fullName evidence="1">Uncharacterized protein</fullName>
    </submittedName>
</protein>